<dbReference type="InterPro" id="IPR004000">
    <property type="entry name" value="Actin"/>
</dbReference>
<dbReference type="Gene3D" id="3.90.640.10">
    <property type="entry name" value="Actin, Chain A, domain 4"/>
    <property type="match status" value="1"/>
</dbReference>
<dbReference type="GO" id="GO:0005856">
    <property type="term" value="C:cytoskeleton"/>
    <property type="evidence" value="ECO:0007669"/>
    <property type="project" value="UniProtKB-SubCell"/>
</dbReference>
<evidence type="ECO:0000256" key="5">
    <source>
        <dbReference type="ARBA" id="ARBA00023212"/>
    </source>
</evidence>
<evidence type="ECO:0000256" key="3">
    <source>
        <dbReference type="ARBA" id="ARBA00022741"/>
    </source>
</evidence>
<comment type="subcellular location">
    <subcellularLocation>
        <location evidence="1">Cytoplasm</location>
        <location evidence="1">Cytoskeleton</location>
    </subcellularLocation>
</comment>
<dbReference type="VEuPathDB" id="TriTrypDB:BSAL_58450"/>
<dbReference type="FunFam" id="3.30.420.40:FF:000148">
    <property type="entry name" value="Actin, alpha skeletal muscle"/>
    <property type="match status" value="1"/>
</dbReference>
<dbReference type="SMART" id="SM00268">
    <property type="entry name" value="ACTIN"/>
    <property type="match status" value="1"/>
</dbReference>
<keyword evidence="5" id="KW-0206">Cytoskeleton</keyword>
<dbReference type="AlphaFoldDB" id="A0A0S4ISP2"/>
<protein>
    <submittedName>
        <fullName evidence="7">Actin 2, putative</fullName>
    </submittedName>
</protein>
<keyword evidence="4" id="KW-0067">ATP-binding</keyword>
<dbReference type="Pfam" id="PF00022">
    <property type="entry name" value="Actin"/>
    <property type="match status" value="1"/>
</dbReference>
<proteinExistence type="inferred from homology"/>
<gene>
    <name evidence="7" type="ORF">BSAL_58450</name>
</gene>
<keyword evidence="3" id="KW-0547">Nucleotide-binding</keyword>
<reference evidence="8" key="1">
    <citation type="submission" date="2015-09" db="EMBL/GenBank/DDBJ databases">
        <authorList>
            <consortium name="Pathogen Informatics"/>
        </authorList>
    </citation>
    <scope>NUCLEOTIDE SEQUENCE [LARGE SCALE GENOMIC DNA]</scope>
    <source>
        <strain evidence="8">Lake Konstanz</strain>
    </source>
</reference>
<dbReference type="OrthoDB" id="245273at2759"/>
<dbReference type="Gene3D" id="3.30.420.40">
    <property type="match status" value="2"/>
</dbReference>
<sequence length="391" mass="43431">MLRARRETGGPWDEMPAVVLDNGSGNVKCGFAGDDVPKAVFGAITSHPRGSPTGPWLVGDDALKAKGQVYKYPIEHGIVTDWDGLERLWAHAFRELSVEPTEQAVLITEAPMNPTKNREKMAEVMFESFHVPGLHFQIQAVLTMYSAGRTDGLVLDSGDGITHAVPIFEGHTIPGAVGRSDIAGRDLTEWMMELLSDETDRPFLTSSDREIARTIKEKHCRVSQDFDVDYDGCENDPSWRERHTVEYELPDGSSISVCKATFCCPELLFNPQIAEKHSSSIQKLVYDSVQQCPIDLRRTLYGTILLSGGTTMFPGVETRLQQEVAKLCNARVADDVRVIAPNERKFSVWMGAAILSTLASFTSEWVTSQEYHEQGPQVVHRRCDSLTFVGK</sequence>
<keyword evidence="8" id="KW-1185">Reference proteome</keyword>
<dbReference type="PROSITE" id="PS01132">
    <property type="entry name" value="ACTINS_ACT_LIKE"/>
    <property type="match status" value="1"/>
</dbReference>
<evidence type="ECO:0000256" key="4">
    <source>
        <dbReference type="ARBA" id="ARBA00022840"/>
    </source>
</evidence>
<evidence type="ECO:0000256" key="6">
    <source>
        <dbReference type="RuleBase" id="RU000487"/>
    </source>
</evidence>
<dbReference type="SUPFAM" id="SSF53067">
    <property type="entry name" value="Actin-like ATPase domain"/>
    <property type="match status" value="2"/>
</dbReference>
<dbReference type="EMBL" id="CYKH01000233">
    <property type="protein sequence ID" value="CUF04194.1"/>
    <property type="molecule type" value="Genomic_DNA"/>
</dbReference>
<dbReference type="GO" id="GO:0005524">
    <property type="term" value="F:ATP binding"/>
    <property type="evidence" value="ECO:0007669"/>
    <property type="project" value="UniProtKB-KW"/>
</dbReference>
<evidence type="ECO:0000256" key="1">
    <source>
        <dbReference type="ARBA" id="ARBA00004245"/>
    </source>
</evidence>
<keyword evidence="2" id="KW-0963">Cytoplasm</keyword>
<comment type="similarity">
    <text evidence="6">Belongs to the actin family.</text>
</comment>
<dbReference type="InterPro" id="IPR043129">
    <property type="entry name" value="ATPase_NBD"/>
</dbReference>
<evidence type="ECO:0000256" key="2">
    <source>
        <dbReference type="ARBA" id="ARBA00022490"/>
    </source>
</evidence>
<dbReference type="InterPro" id="IPR020902">
    <property type="entry name" value="Actin/actin-like_CS"/>
</dbReference>
<dbReference type="PANTHER" id="PTHR11937">
    <property type="entry name" value="ACTIN"/>
    <property type="match status" value="1"/>
</dbReference>
<evidence type="ECO:0000313" key="7">
    <source>
        <dbReference type="EMBL" id="CUF04194.1"/>
    </source>
</evidence>
<organism evidence="7 8">
    <name type="scientific">Bodo saltans</name>
    <name type="common">Flagellated protozoan</name>
    <dbReference type="NCBI Taxonomy" id="75058"/>
    <lineage>
        <taxon>Eukaryota</taxon>
        <taxon>Discoba</taxon>
        <taxon>Euglenozoa</taxon>
        <taxon>Kinetoplastea</taxon>
        <taxon>Metakinetoplastina</taxon>
        <taxon>Eubodonida</taxon>
        <taxon>Bodonidae</taxon>
        <taxon>Bodo</taxon>
    </lineage>
</organism>
<dbReference type="OMA" id="CCPELLF"/>
<dbReference type="Proteomes" id="UP000051952">
    <property type="component" value="Unassembled WGS sequence"/>
</dbReference>
<evidence type="ECO:0000313" key="8">
    <source>
        <dbReference type="Proteomes" id="UP000051952"/>
    </source>
</evidence>
<dbReference type="PRINTS" id="PR00190">
    <property type="entry name" value="ACTIN"/>
</dbReference>
<name>A0A0S4ISP2_BODSA</name>
<accession>A0A0S4ISP2</accession>